<evidence type="ECO:0000313" key="2">
    <source>
        <dbReference type="Proteomes" id="UP000827695"/>
    </source>
</evidence>
<evidence type="ECO:0000313" key="1">
    <source>
        <dbReference type="EMBL" id="UGO51704.1"/>
    </source>
</evidence>
<sequence length="48" mass="5644">MEIMRERENWDVLCEECDKVIIIGVKTESGDHYCEACYDKLAYGNKDK</sequence>
<protein>
    <submittedName>
        <fullName evidence="1">Uncharacterized protein</fullName>
    </submittedName>
</protein>
<accession>A0AAE9CER6</accession>
<keyword evidence="2" id="KW-1185">Reference proteome</keyword>
<organism evidence="1 2">
    <name type="scientific">Bacillus phage vB_BanS_Athena</name>
    <dbReference type="NCBI Taxonomy" id="2894785"/>
    <lineage>
        <taxon>Viruses</taxon>
        <taxon>Duplodnaviria</taxon>
        <taxon>Heunggongvirae</taxon>
        <taxon>Uroviricota</taxon>
        <taxon>Caudoviricetes</taxon>
        <taxon>Athenavirus</taxon>
        <taxon>Athenavirus athena</taxon>
    </lineage>
</organism>
<dbReference type="Proteomes" id="UP000827695">
    <property type="component" value="Segment"/>
</dbReference>
<name>A0AAE9CER6_9CAUD</name>
<gene>
    <name evidence="1" type="ORF">ATHENA_26</name>
</gene>
<reference evidence="1" key="1">
    <citation type="submission" date="2021-10" db="EMBL/GenBank/DDBJ databases">
        <authorList>
            <person name="James R."/>
            <person name="Lavering E.D."/>
            <person name="Fairhom J.D."/>
            <person name="Ogilvie B.H."/>
            <person name="Thurgood T.L."/>
            <person name="Wilkie A."/>
            <person name="Hyer M."/>
            <person name="Robison R."/>
            <person name="Grose J.H."/>
        </authorList>
    </citation>
    <scope>NUCLEOTIDE SEQUENCE</scope>
</reference>
<proteinExistence type="predicted"/>
<dbReference type="EMBL" id="OK500002">
    <property type="protein sequence ID" value="UGO51704.1"/>
    <property type="molecule type" value="Genomic_DNA"/>
</dbReference>